<sequence length="519" mass="60928">MNIFPSQEDSTRKFSLWCNEKLHEFPADTFTRVSKKCAALVKANDYQGTITHQVSDETFEAFSAACKLEPFKVTLNNAFELLELAQEWGIPSLETFVTNYIVSKGLKRRDIGDPLGSLIIHLEEEAEEPALVRDVKHIELIRQDIEGVAHMFNQYLTDERLSQVHPEVLFKIMMQAEEHHINQQLLIDFVMKLLETEPEKAVPLCLRIDFDLLTDSQVEEIFQCREIYEESMGYFIAFSMSAIRNKQQHNLAETEQRYLKEMQEIREIIIKDRAGALSKVTEEFEAKMKELNELADNQEDQIKELKQLRDEQQKLLDEEDERFDKEAHRFEKEMIRQKDYLDQMQMAVNERKHRVVEKVKEGCQPIIDDASNRIKETMEEDAKRREQVKSGLNQLMRRLQKAQDVEKARITEIDQEIDLIHNRIVDSFSAVAAKIVRDQYKYNSFLRDIDSRFEIFRAEPKIWDLDADKVEEQEKIIQEFESKLRKTCPINVNHQIKTSIEIFEKMANALSGNKFNNAA</sequence>
<dbReference type="Proteomes" id="UP000179807">
    <property type="component" value="Unassembled WGS sequence"/>
</dbReference>
<evidence type="ECO:0000256" key="1">
    <source>
        <dbReference type="SAM" id="Coils"/>
    </source>
</evidence>
<dbReference type="VEuPathDB" id="TrichDB:TRFO_14968"/>
<dbReference type="AlphaFoldDB" id="A0A1J4KTV4"/>
<reference evidence="2" key="1">
    <citation type="submission" date="2016-10" db="EMBL/GenBank/DDBJ databases">
        <authorList>
            <person name="Benchimol M."/>
            <person name="Almeida L.G."/>
            <person name="Vasconcelos A.T."/>
            <person name="Perreira-Neves A."/>
            <person name="Rosa I.A."/>
            <person name="Tasca T."/>
            <person name="Bogo M.R."/>
            <person name="de Souza W."/>
        </authorList>
    </citation>
    <scope>NUCLEOTIDE SEQUENCE [LARGE SCALE GENOMIC DNA]</scope>
    <source>
        <strain evidence="2">K</strain>
    </source>
</reference>
<comment type="caution">
    <text evidence="2">The sequence shown here is derived from an EMBL/GenBank/DDBJ whole genome shotgun (WGS) entry which is preliminary data.</text>
</comment>
<protein>
    <submittedName>
        <fullName evidence="2">Uncharacterized protein</fullName>
    </submittedName>
</protein>
<dbReference type="RefSeq" id="XP_068367706.1">
    <property type="nucleotide sequence ID" value="XM_068498121.1"/>
</dbReference>
<gene>
    <name evidence="2" type="ORF">TRFO_14968</name>
</gene>
<dbReference type="EMBL" id="MLAK01000344">
    <property type="protein sequence ID" value="OHT14570.1"/>
    <property type="molecule type" value="Genomic_DNA"/>
</dbReference>
<proteinExistence type="predicted"/>
<organism evidence="2 3">
    <name type="scientific">Tritrichomonas foetus</name>
    <dbReference type="NCBI Taxonomy" id="1144522"/>
    <lineage>
        <taxon>Eukaryota</taxon>
        <taxon>Metamonada</taxon>
        <taxon>Parabasalia</taxon>
        <taxon>Tritrichomonadida</taxon>
        <taxon>Tritrichomonadidae</taxon>
        <taxon>Tritrichomonas</taxon>
    </lineage>
</organism>
<evidence type="ECO:0000313" key="2">
    <source>
        <dbReference type="EMBL" id="OHT14570.1"/>
    </source>
</evidence>
<name>A0A1J4KTV4_9EUKA</name>
<keyword evidence="3" id="KW-1185">Reference proteome</keyword>
<dbReference type="GeneID" id="94832825"/>
<evidence type="ECO:0000313" key="3">
    <source>
        <dbReference type="Proteomes" id="UP000179807"/>
    </source>
</evidence>
<accession>A0A1J4KTV4</accession>
<keyword evidence="1" id="KW-0175">Coiled coil</keyword>
<feature type="coiled-coil region" evidence="1">
    <location>
        <begin position="244"/>
        <end position="322"/>
    </location>
</feature>